<organism evidence="1 2">
    <name type="scientific">Salinisphaera orenii YIM 95161</name>
    <dbReference type="NCBI Taxonomy" id="1051139"/>
    <lineage>
        <taxon>Bacteria</taxon>
        <taxon>Pseudomonadati</taxon>
        <taxon>Pseudomonadota</taxon>
        <taxon>Gammaproteobacteria</taxon>
        <taxon>Salinisphaerales</taxon>
        <taxon>Salinisphaeraceae</taxon>
        <taxon>Salinisphaera</taxon>
    </lineage>
</organism>
<name>A0A423PHS5_9GAMM</name>
<proteinExistence type="predicted"/>
<evidence type="ECO:0000313" key="2">
    <source>
        <dbReference type="Proteomes" id="UP000285123"/>
    </source>
</evidence>
<dbReference type="InterPro" id="IPR018727">
    <property type="entry name" value="DUF2267"/>
</dbReference>
<protein>
    <recommendedName>
        <fullName evidence="3">DUF2267 domain-containing protein</fullName>
    </recommendedName>
</protein>
<accession>A0A423PHS5</accession>
<dbReference type="Gene3D" id="1.10.490.110">
    <property type="entry name" value="Uncharacterized conserved protein DUF2267"/>
    <property type="match status" value="1"/>
</dbReference>
<dbReference type="Proteomes" id="UP000285123">
    <property type="component" value="Unassembled WGS sequence"/>
</dbReference>
<gene>
    <name evidence="1" type="ORF">SAHL_14820</name>
</gene>
<dbReference type="EMBL" id="AYKF01000119">
    <property type="protein sequence ID" value="ROO25189.1"/>
    <property type="molecule type" value="Genomic_DNA"/>
</dbReference>
<reference evidence="1 2" key="1">
    <citation type="submission" date="2013-10" db="EMBL/GenBank/DDBJ databases">
        <title>Salinisphaera halophila YIM 95161 Genome Sequencing.</title>
        <authorList>
            <person name="Lai Q."/>
            <person name="Li C."/>
            <person name="Shao Z."/>
        </authorList>
    </citation>
    <scope>NUCLEOTIDE SEQUENCE [LARGE SCALE GENOMIC DNA]</scope>
    <source>
        <strain evidence="1 2">YIM 95161</strain>
    </source>
</reference>
<comment type="caution">
    <text evidence="1">The sequence shown here is derived from an EMBL/GenBank/DDBJ whole genome shotgun (WGS) entry which is preliminary data.</text>
</comment>
<dbReference type="Pfam" id="PF10025">
    <property type="entry name" value="DUF2267"/>
    <property type="match status" value="1"/>
</dbReference>
<dbReference type="AlphaFoldDB" id="A0A423PHS5"/>
<dbReference type="InterPro" id="IPR038282">
    <property type="entry name" value="DUF2267_sf"/>
</dbReference>
<evidence type="ECO:0008006" key="3">
    <source>
        <dbReference type="Google" id="ProtNLM"/>
    </source>
</evidence>
<sequence length="157" mass="16797">MIVTVPTDSTQAAAEPPCRTLYTIKEETMQTEEFIKRVAAADEIGDTQTARTVTYATIEALCMHLSQEENRRMSSQLPGDLSKAALAGGQQAPATRESHVALDTFYEQVATRAGMTAADVQGPALVVVHTLGKAITNGEFADVTFDLPPDLNTLLAS</sequence>
<evidence type="ECO:0000313" key="1">
    <source>
        <dbReference type="EMBL" id="ROO25189.1"/>
    </source>
</evidence>